<dbReference type="RefSeq" id="WP_006238484.1">
    <property type="nucleotide sequence ID" value="NZ_JH636049.1"/>
</dbReference>
<dbReference type="OrthoDB" id="275232at2"/>
<organism evidence="3 4">
    <name type="scientific">Saccharomonospora xinjiangensis XJ-54</name>
    <dbReference type="NCBI Taxonomy" id="882086"/>
    <lineage>
        <taxon>Bacteria</taxon>
        <taxon>Bacillati</taxon>
        <taxon>Actinomycetota</taxon>
        <taxon>Actinomycetes</taxon>
        <taxon>Pseudonocardiales</taxon>
        <taxon>Pseudonocardiaceae</taxon>
        <taxon>Saccharomonospora</taxon>
    </lineage>
</organism>
<dbReference type="Proteomes" id="UP000004691">
    <property type="component" value="Unassembled WGS sequence"/>
</dbReference>
<sequence>MRYRVEVADRPDALYALWDGRIFRANRSTADGTVLLVVPEGEEPPDGFDAVSEGRPAKVVSADEAPATFALHTYCLYDDEPYRIEPRSAEAELTLRWAGTDEGLATELGLTGFSTTTDDPETLSALWQERHDFADGDAPRSEPGSGDADVLLAAVGRTLRSFLPAGWEQVAAQFRQIGDYSELEVRAVADDVVVALSAPPQLGQLFCQLRSAMYTPEEGTWFQGTYTLDSSANFDFDYDSLGEPTWRLAPEGRRTAASYDVELRYFPRKDVPRWLAARAGLPLDVLFRHARVVDGHAPGEKPVVNRAPVPPEQVRDLLNYLYRAPVVQAKPGALPDIFVPGPPNVPDAFHTDGTWIWPAAVPHYLRKYGVPPEPDLLDHIKAAGFAVPYVDPQVRAAAEADVLGAVRPPQTFDGAEHDPVSRVRRGEEPGRALRASEILRMVRERLAELGVPDSAYRIGEAADGVWCLRRTAQGWEVARHAEGEPVEPRYFSRVQGAAEALLGALLLFPGRAWPEAASKSTPSLPATADADNHDPVAGATEWPILPLRGEPPLPFYRGKRLLTLPAGTVVDRYGGDTGNLVHPQGTPFAQTSLTFERESDRRRYRVARPIGVLSGVLRPWGTLPGGGVGYLLPRSVCQHVESGALEPLA</sequence>
<gene>
    <name evidence="3" type="ORF">SacxiDRAFT_2102</name>
</gene>
<protein>
    <recommendedName>
        <fullName evidence="2">TNT domain-containing protein</fullName>
    </recommendedName>
</protein>
<evidence type="ECO:0000313" key="4">
    <source>
        <dbReference type="Proteomes" id="UP000004691"/>
    </source>
</evidence>
<feature type="region of interest" description="Disordered" evidence="1">
    <location>
        <begin position="408"/>
        <end position="428"/>
    </location>
</feature>
<reference evidence="3 4" key="1">
    <citation type="submission" date="2012-01" db="EMBL/GenBank/DDBJ databases">
        <title>Improved High-Quality Draft sequence of Saccharomonospora xinjiangensis XJ-54.</title>
        <authorList>
            <consortium name="US DOE Joint Genome Institute"/>
            <person name="Lucas S."/>
            <person name="Han J."/>
            <person name="Lapidus A."/>
            <person name="Cheng J.-F."/>
            <person name="Goodwin L."/>
            <person name="Pitluck S."/>
            <person name="Peters L."/>
            <person name="Mikhailova N."/>
            <person name="Teshima H."/>
            <person name="Detter J.C."/>
            <person name="Han C."/>
            <person name="Tapia R."/>
            <person name="Land M."/>
            <person name="Hauser L."/>
            <person name="Kyrpides N."/>
            <person name="Ivanova N."/>
            <person name="Pagani I."/>
            <person name="Brambilla E.-M."/>
            <person name="Klenk H.-P."/>
            <person name="Woyke T."/>
        </authorList>
    </citation>
    <scope>NUCLEOTIDE SEQUENCE [LARGE SCALE GENOMIC DNA]</scope>
    <source>
        <strain evidence="3 4">XJ-54</strain>
    </source>
</reference>
<dbReference type="InterPro" id="IPR025331">
    <property type="entry name" value="TNT"/>
</dbReference>
<proteinExistence type="predicted"/>
<dbReference type="Pfam" id="PF14021">
    <property type="entry name" value="TNT"/>
    <property type="match status" value="1"/>
</dbReference>
<evidence type="ECO:0000313" key="3">
    <source>
        <dbReference type="EMBL" id="EID54334.1"/>
    </source>
</evidence>
<feature type="compositionally biased region" description="Basic and acidic residues" evidence="1">
    <location>
        <begin position="414"/>
        <end position="428"/>
    </location>
</feature>
<dbReference type="HOGENOM" id="CLU_031021_0_0_11"/>
<feature type="domain" description="TNT" evidence="2">
    <location>
        <begin position="563"/>
        <end position="647"/>
    </location>
</feature>
<accession>I0V2I1</accession>
<dbReference type="SUPFAM" id="SSF160424">
    <property type="entry name" value="BH3703-like"/>
    <property type="match status" value="1"/>
</dbReference>
<name>I0V2I1_9PSEU</name>
<dbReference type="GO" id="GO:0050135">
    <property type="term" value="F:NADP+ nucleosidase activity"/>
    <property type="evidence" value="ECO:0007669"/>
    <property type="project" value="InterPro"/>
</dbReference>
<dbReference type="AlphaFoldDB" id="I0V2I1"/>
<dbReference type="eggNOG" id="COG0457">
    <property type="taxonomic scope" value="Bacteria"/>
</dbReference>
<evidence type="ECO:0000259" key="2">
    <source>
        <dbReference type="Pfam" id="PF14021"/>
    </source>
</evidence>
<dbReference type="InterPro" id="IPR036170">
    <property type="entry name" value="YezG-like_sf"/>
</dbReference>
<dbReference type="STRING" id="882086.SacxiDRAFT_2102"/>
<keyword evidence="4" id="KW-1185">Reference proteome</keyword>
<evidence type="ECO:0000256" key="1">
    <source>
        <dbReference type="SAM" id="MobiDB-lite"/>
    </source>
</evidence>
<dbReference type="EMBL" id="JH636049">
    <property type="protein sequence ID" value="EID54334.1"/>
    <property type="molecule type" value="Genomic_DNA"/>
</dbReference>